<dbReference type="AlphaFoldDB" id="A0A3G6J3V0"/>
<dbReference type="EMBL" id="CP033896">
    <property type="protein sequence ID" value="AZA12609.1"/>
    <property type="molecule type" value="Genomic_DNA"/>
</dbReference>
<evidence type="ECO:0000256" key="5">
    <source>
        <dbReference type="ARBA" id="ARBA00023295"/>
    </source>
</evidence>
<dbReference type="GO" id="GO:0004563">
    <property type="term" value="F:beta-N-acetylhexosaminidase activity"/>
    <property type="evidence" value="ECO:0007669"/>
    <property type="project" value="UniProtKB-EC"/>
</dbReference>
<dbReference type="Pfam" id="PF00933">
    <property type="entry name" value="Glyco_hydro_3"/>
    <property type="match status" value="1"/>
</dbReference>
<evidence type="ECO:0000313" key="8">
    <source>
        <dbReference type="EMBL" id="AZA12609.1"/>
    </source>
</evidence>
<comment type="catalytic activity">
    <reaction evidence="1">
        <text>Hydrolysis of terminal non-reducing N-acetyl-D-hexosamine residues in N-acetyl-beta-D-hexosaminides.</text>
        <dbReference type="EC" id="3.2.1.52"/>
    </reaction>
</comment>
<dbReference type="InterPro" id="IPR050226">
    <property type="entry name" value="NagZ_Beta-hexosaminidase"/>
</dbReference>
<evidence type="ECO:0000256" key="1">
    <source>
        <dbReference type="ARBA" id="ARBA00001231"/>
    </source>
</evidence>
<gene>
    <name evidence="8" type="primary">ybbD</name>
    <name evidence="8" type="ORF">CCHOA_00900</name>
</gene>
<dbReference type="KEGG" id="ccho:CCHOA_00900"/>
<feature type="compositionally biased region" description="Low complexity" evidence="6">
    <location>
        <begin position="53"/>
        <end position="77"/>
    </location>
</feature>
<keyword evidence="8" id="KW-0449">Lipoprotein</keyword>
<dbReference type="EC" id="3.2.1.52" evidence="3"/>
<proteinExistence type="inferred from homology"/>
<evidence type="ECO:0000259" key="7">
    <source>
        <dbReference type="Pfam" id="PF00933"/>
    </source>
</evidence>
<dbReference type="Gene3D" id="3.20.20.300">
    <property type="entry name" value="Glycoside hydrolase, family 3, N-terminal domain"/>
    <property type="match status" value="1"/>
</dbReference>
<protein>
    <recommendedName>
        <fullName evidence="3">beta-N-acetylhexosaminidase</fullName>
        <ecNumber evidence="3">3.2.1.52</ecNumber>
    </recommendedName>
</protein>
<evidence type="ECO:0000256" key="4">
    <source>
        <dbReference type="ARBA" id="ARBA00022801"/>
    </source>
</evidence>
<keyword evidence="9" id="KW-1185">Reference proteome</keyword>
<sequence length="464" mass="48888" precursor="true">MQNTKTLVAVTVVALALAAVSYPGWWHNPTGDHAATALAENNHSPQTHRVDDPTPSTTSAQPPAASSRTTSSPTDATKATGEPHNPAALVAAHTAAKVALHQSTHPPIAVSALGIGPLLGPLAAFSSAAEIPLEHVPYPHDRRARIASLMMVGVRDYDDALWALQQGAGGIFIGSWTDPQLLTQQGRDLHALKKQVGRSFQVSIDAEGGRVARQPDIFGQLPSPRQMAATMTPQQVEQVAFELGQKLHDRGVTVDFAPVVDIDGGPAGGAIGDRSFSDDPVIAGRYATAFSRGLQRAGVIPVVKHFPGHGRASGDSHTGQVFTPPITDLKQHDLTAYNQPLAETQAQVMVGHVTATGLSDGNTPSTVNPAVYELLRRGDWQGGAPYHGVIFTDDLSGMKAISDSFTLPQAVLGALRAGADMPLWIATEGLNEAIDAVDRAVADGSYPERMLNQSASRVAALPRW</sequence>
<name>A0A3G6J3V0_9CORY</name>
<reference evidence="8 9" key="1">
    <citation type="submission" date="2018-11" db="EMBL/GenBank/DDBJ databases">
        <authorList>
            <person name="Kleinhagauer T."/>
            <person name="Glaeser S.P."/>
            <person name="Spergser J."/>
            <person name="Ruckert C."/>
            <person name="Kaempfer P."/>
            <person name="Busse H.-J."/>
        </authorList>
    </citation>
    <scope>NUCLEOTIDE SEQUENCE [LARGE SCALE GENOMIC DNA]</scope>
    <source>
        <strain evidence="8 9">200CH</strain>
    </source>
</reference>
<dbReference type="InterPro" id="IPR001764">
    <property type="entry name" value="Glyco_hydro_3_N"/>
</dbReference>
<evidence type="ECO:0000256" key="3">
    <source>
        <dbReference type="ARBA" id="ARBA00012663"/>
    </source>
</evidence>
<feature type="region of interest" description="Disordered" evidence="6">
    <location>
        <begin position="43"/>
        <end position="83"/>
    </location>
</feature>
<dbReference type="RefSeq" id="WP_245992156.1">
    <property type="nucleotide sequence ID" value="NZ_CP033896.1"/>
</dbReference>
<evidence type="ECO:0000256" key="6">
    <source>
        <dbReference type="SAM" id="MobiDB-lite"/>
    </source>
</evidence>
<dbReference type="PANTHER" id="PTHR30480:SF13">
    <property type="entry name" value="BETA-HEXOSAMINIDASE"/>
    <property type="match status" value="1"/>
</dbReference>
<accession>A0A3G6J3V0</accession>
<evidence type="ECO:0000256" key="2">
    <source>
        <dbReference type="ARBA" id="ARBA00005336"/>
    </source>
</evidence>
<evidence type="ECO:0000313" key="9">
    <source>
        <dbReference type="Proteomes" id="UP000269019"/>
    </source>
</evidence>
<dbReference type="GO" id="GO:0009254">
    <property type="term" value="P:peptidoglycan turnover"/>
    <property type="evidence" value="ECO:0007669"/>
    <property type="project" value="TreeGrafter"/>
</dbReference>
<dbReference type="PANTHER" id="PTHR30480">
    <property type="entry name" value="BETA-HEXOSAMINIDASE-RELATED"/>
    <property type="match status" value="1"/>
</dbReference>
<dbReference type="GO" id="GO:0005975">
    <property type="term" value="P:carbohydrate metabolic process"/>
    <property type="evidence" value="ECO:0007669"/>
    <property type="project" value="InterPro"/>
</dbReference>
<dbReference type="SUPFAM" id="SSF51445">
    <property type="entry name" value="(Trans)glycosidases"/>
    <property type="match status" value="1"/>
</dbReference>
<keyword evidence="5" id="KW-0326">Glycosidase</keyword>
<dbReference type="Proteomes" id="UP000269019">
    <property type="component" value="Chromosome"/>
</dbReference>
<dbReference type="InterPro" id="IPR017853">
    <property type="entry name" value="GH"/>
</dbReference>
<dbReference type="InterPro" id="IPR036962">
    <property type="entry name" value="Glyco_hydro_3_N_sf"/>
</dbReference>
<keyword evidence="4" id="KW-0378">Hydrolase</keyword>
<organism evidence="8 9">
    <name type="scientific">Corynebacterium choanae</name>
    <dbReference type="NCBI Taxonomy" id="1862358"/>
    <lineage>
        <taxon>Bacteria</taxon>
        <taxon>Bacillati</taxon>
        <taxon>Actinomycetota</taxon>
        <taxon>Actinomycetes</taxon>
        <taxon>Mycobacteriales</taxon>
        <taxon>Corynebacteriaceae</taxon>
        <taxon>Corynebacterium</taxon>
    </lineage>
</organism>
<comment type="similarity">
    <text evidence="2">Belongs to the glycosyl hydrolase 3 family.</text>
</comment>
<feature type="domain" description="Glycoside hydrolase family 3 N-terminal" evidence="7">
    <location>
        <begin position="144"/>
        <end position="460"/>
    </location>
</feature>